<dbReference type="InterPro" id="IPR009057">
    <property type="entry name" value="Homeodomain-like_sf"/>
</dbReference>
<dbReference type="PANTHER" id="PTHR43130">
    <property type="entry name" value="ARAC-FAMILY TRANSCRIPTIONAL REGULATOR"/>
    <property type="match status" value="1"/>
</dbReference>
<dbReference type="InterPro" id="IPR029062">
    <property type="entry name" value="Class_I_gatase-like"/>
</dbReference>
<keyword evidence="3" id="KW-0804">Transcription</keyword>
<accession>A0ABS8PIT2</accession>
<protein>
    <submittedName>
        <fullName evidence="5">Helix-turn-helix domain-containing protein</fullName>
    </submittedName>
</protein>
<evidence type="ECO:0000256" key="3">
    <source>
        <dbReference type="ARBA" id="ARBA00023163"/>
    </source>
</evidence>
<sequence>MLHRVVALVLPGVFTFDLSCLVQIFGHAPTLDESGEGFYAFSVCGPGGDRIPTADGFDIGVTEGLEALKAADTVAVPGYHRAWDTRADEESLTALREAAERGARMLSICVGAFALAHAGVLDGRRATTHWAATGALAEQFPEVTVVSDALYVDDGDVLTSAGLAAGIDLGIHVLRADHGAQAAAEQARWNVVAPHRDGAQAQFIETALPDTSTTSIASTCAWALGHLDRPLDLADLAGHAALSERSLLRRFHDEVGASPKQWLMRARLDRARRLLETTDLTMGEVAREAGFPSTAALRQRFATTLGTTPSSYRSAFRAAADA</sequence>
<name>A0ABS8PIT2_9PSEU</name>
<gene>
    <name evidence="5" type="ORF">LQ327_32820</name>
</gene>
<dbReference type="InterPro" id="IPR002818">
    <property type="entry name" value="DJ-1/PfpI"/>
</dbReference>
<organism evidence="5 6">
    <name type="scientific">Actinomycetospora endophytica</name>
    <dbReference type="NCBI Taxonomy" id="2291215"/>
    <lineage>
        <taxon>Bacteria</taxon>
        <taxon>Bacillati</taxon>
        <taxon>Actinomycetota</taxon>
        <taxon>Actinomycetes</taxon>
        <taxon>Pseudonocardiales</taxon>
        <taxon>Pseudonocardiaceae</taxon>
        <taxon>Actinomycetospora</taxon>
    </lineage>
</organism>
<keyword evidence="1" id="KW-0805">Transcription regulation</keyword>
<dbReference type="Gene3D" id="1.10.10.60">
    <property type="entry name" value="Homeodomain-like"/>
    <property type="match status" value="1"/>
</dbReference>
<reference evidence="5 6" key="1">
    <citation type="submission" date="2021-11" db="EMBL/GenBank/DDBJ databases">
        <title>Draft genome sequence of Actinomycetospora sp. SF1 isolated from the rhizosphere soil.</title>
        <authorList>
            <person name="Duangmal K."/>
            <person name="Chantavorakit T."/>
        </authorList>
    </citation>
    <scope>NUCLEOTIDE SEQUENCE [LARGE SCALE GENOMIC DNA]</scope>
    <source>
        <strain evidence="5 6">TBRC 5722</strain>
    </source>
</reference>
<evidence type="ECO:0000256" key="2">
    <source>
        <dbReference type="ARBA" id="ARBA00023125"/>
    </source>
</evidence>
<feature type="domain" description="HTH araC/xylS-type" evidence="4">
    <location>
        <begin position="217"/>
        <end position="315"/>
    </location>
</feature>
<dbReference type="Pfam" id="PF12833">
    <property type="entry name" value="HTH_18"/>
    <property type="match status" value="1"/>
</dbReference>
<evidence type="ECO:0000259" key="4">
    <source>
        <dbReference type="PROSITE" id="PS01124"/>
    </source>
</evidence>
<keyword evidence="2" id="KW-0238">DNA-binding</keyword>
<dbReference type="SUPFAM" id="SSF46689">
    <property type="entry name" value="Homeodomain-like"/>
    <property type="match status" value="2"/>
</dbReference>
<dbReference type="CDD" id="cd03137">
    <property type="entry name" value="GATase1_AraC_1"/>
    <property type="match status" value="1"/>
</dbReference>
<dbReference type="InterPro" id="IPR018062">
    <property type="entry name" value="HTH_AraC-typ_CS"/>
</dbReference>
<dbReference type="Pfam" id="PF01965">
    <property type="entry name" value="DJ-1_PfpI"/>
    <property type="match status" value="1"/>
</dbReference>
<evidence type="ECO:0000313" key="6">
    <source>
        <dbReference type="Proteomes" id="UP001199469"/>
    </source>
</evidence>
<dbReference type="InterPro" id="IPR018060">
    <property type="entry name" value="HTH_AraC"/>
</dbReference>
<comment type="caution">
    <text evidence="5">The sequence shown here is derived from an EMBL/GenBank/DDBJ whole genome shotgun (WGS) entry which is preliminary data.</text>
</comment>
<dbReference type="SUPFAM" id="SSF52317">
    <property type="entry name" value="Class I glutamine amidotransferase-like"/>
    <property type="match status" value="1"/>
</dbReference>
<proteinExistence type="predicted"/>
<evidence type="ECO:0000313" key="5">
    <source>
        <dbReference type="EMBL" id="MCD2198164.1"/>
    </source>
</evidence>
<evidence type="ECO:0000256" key="1">
    <source>
        <dbReference type="ARBA" id="ARBA00023015"/>
    </source>
</evidence>
<dbReference type="SMART" id="SM00342">
    <property type="entry name" value="HTH_ARAC"/>
    <property type="match status" value="1"/>
</dbReference>
<dbReference type="PANTHER" id="PTHR43130:SF3">
    <property type="entry name" value="HTH-TYPE TRANSCRIPTIONAL REGULATOR RV1931C"/>
    <property type="match status" value="1"/>
</dbReference>
<keyword evidence="6" id="KW-1185">Reference proteome</keyword>
<dbReference type="InterPro" id="IPR052158">
    <property type="entry name" value="INH-QAR"/>
</dbReference>
<dbReference type="Proteomes" id="UP001199469">
    <property type="component" value="Unassembled WGS sequence"/>
</dbReference>
<dbReference type="PROSITE" id="PS00041">
    <property type="entry name" value="HTH_ARAC_FAMILY_1"/>
    <property type="match status" value="1"/>
</dbReference>
<dbReference type="EMBL" id="JAJNDB010000011">
    <property type="protein sequence ID" value="MCD2198164.1"/>
    <property type="molecule type" value="Genomic_DNA"/>
</dbReference>
<dbReference type="RefSeq" id="WP_230740852.1">
    <property type="nucleotide sequence ID" value="NZ_JAJNDB010000011.1"/>
</dbReference>
<dbReference type="PROSITE" id="PS01124">
    <property type="entry name" value="HTH_ARAC_FAMILY_2"/>
    <property type="match status" value="1"/>
</dbReference>
<dbReference type="Gene3D" id="3.40.50.880">
    <property type="match status" value="1"/>
</dbReference>